<keyword evidence="1" id="KW-0732">Signal</keyword>
<keyword evidence="3" id="KW-1185">Reference proteome</keyword>
<comment type="caution">
    <text evidence="2">The sequence shown here is derived from an EMBL/GenBank/DDBJ whole genome shotgun (WGS) entry which is preliminary data.</text>
</comment>
<reference evidence="2" key="1">
    <citation type="submission" date="2022-10" db="EMBL/GenBank/DDBJ databases">
        <title>Hoeflea sp. J2-29, isolated from marine algae.</title>
        <authorList>
            <person name="Kristyanto S."/>
            <person name="Kim J.M."/>
            <person name="Jeon C.O."/>
        </authorList>
    </citation>
    <scope>NUCLEOTIDE SEQUENCE</scope>
    <source>
        <strain evidence="2">J2-29</strain>
    </source>
</reference>
<proteinExistence type="predicted"/>
<gene>
    <name evidence="2" type="ORF">OEG82_22960</name>
</gene>
<dbReference type="EMBL" id="JAOVZQ010000001">
    <property type="protein sequence ID" value="MCY0096852.1"/>
    <property type="molecule type" value="Genomic_DNA"/>
</dbReference>
<evidence type="ECO:0008006" key="4">
    <source>
        <dbReference type="Google" id="ProtNLM"/>
    </source>
</evidence>
<dbReference type="Proteomes" id="UP001081283">
    <property type="component" value="Unassembled WGS sequence"/>
</dbReference>
<organism evidence="2 3">
    <name type="scientific">Hoeflea ulvae</name>
    <dbReference type="NCBI Taxonomy" id="2983764"/>
    <lineage>
        <taxon>Bacteria</taxon>
        <taxon>Pseudomonadati</taxon>
        <taxon>Pseudomonadota</taxon>
        <taxon>Alphaproteobacteria</taxon>
        <taxon>Hyphomicrobiales</taxon>
        <taxon>Rhizobiaceae</taxon>
        <taxon>Hoeflea</taxon>
    </lineage>
</organism>
<name>A0ABT3YLZ3_9HYPH</name>
<feature type="chain" id="PRO_5045330381" description="BON domain-containing protein" evidence="1">
    <location>
        <begin position="29"/>
        <end position="246"/>
    </location>
</feature>
<accession>A0ABT3YLZ3</accession>
<evidence type="ECO:0000313" key="3">
    <source>
        <dbReference type="Proteomes" id="UP001081283"/>
    </source>
</evidence>
<evidence type="ECO:0000313" key="2">
    <source>
        <dbReference type="EMBL" id="MCY0096852.1"/>
    </source>
</evidence>
<feature type="signal peptide" evidence="1">
    <location>
        <begin position="1"/>
        <end position="28"/>
    </location>
</feature>
<protein>
    <recommendedName>
        <fullName evidence="4">BON domain-containing protein</fullName>
    </recommendedName>
</protein>
<dbReference type="RefSeq" id="WP_267614681.1">
    <property type="nucleotide sequence ID" value="NZ_JAOVZQ010000001.1"/>
</dbReference>
<sequence length="246" mass="25168">MTRELCKTLAAGCGAIAIMATMGTAAQAFDEVNWIWNADVVTTVETSTTVTTELEPTGLNQAENEQEMRGTISSGSTIDEFGSLPDLAVLDPVVPSDTTMIESDAQSMGNSASINSAVQINYDSSQIFAGLDPDTAGSVNADSSVTNVTNAMVDTSAMAVANSLTVNLDYVTTDDAIAIGNNVQSTLADVSAMSSAETVSITGLSLLSGSESQSVKSAATAVGNNFSVDVQQAEGPVVDPVVPLLP</sequence>
<evidence type="ECO:0000256" key="1">
    <source>
        <dbReference type="SAM" id="SignalP"/>
    </source>
</evidence>